<sequence>MERRTRRRPPKQQGEQENASPPRRRVRTSNSSPQESSIPIRSPDESPIQVPEHQNQPVEEIQAKEEVNEVNTENLNQNIENSNSQNEENDEQYQVSCRTVSITRIKSGMNVSKFTLEFNEKTIFTGFVKSKIFSSPTITISNTDISQPICTMSVTKNSTFISKTPNGEEIAHIEVIRPGGVSSYPRSWKATTKGNNITHNLYSKPPVLNSEGRYELFFGGKMTTTSVKNCILIDKDEEFEVIGIRKIHKNILEIDGRDDYTDLELFELGIAAFLAD</sequence>
<dbReference type="OrthoDB" id="10663901at2759"/>
<dbReference type="InterPro" id="IPR025659">
    <property type="entry name" value="Tubby-like_C"/>
</dbReference>
<evidence type="ECO:0008006" key="4">
    <source>
        <dbReference type="Google" id="ProtNLM"/>
    </source>
</evidence>
<feature type="compositionally biased region" description="Basic residues" evidence="1">
    <location>
        <begin position="1"/>
        <end position="10"/>
    </location>
</feature>
<accession>A2F7N5</accession>
<keyword evidence="3" id="KW-1185">Reference proteome</keyword>
<reference evidence="2" key="2">
    <citation type="journal article" date="2007" name="Science">
        <title>Draft genome sequence of the sexually transmitted pathogen Trichomonas vaginalis.</title>
        <authorList>
            <person name="Carlton J.M."/>
            <person name="Hirt R.P."/>
            <person name="Silva J.C."/>
            <person name="Delcher A.L."/>
            <person name="Schatz M."/>
            <person name="Zhao Q."/>
            <person name="Wortman J.R."/>
            <person name="Bidwell S.L."/>
            <person name="Alsmark U.C.M."/>
            <person name="Besteiro S."/>
            <person name="Sicheritz-Ponten T."/>
            <person name="Noel C.J."/>
            <person name="Dacks J.B."/>
            <person name="Foster P.G."/>
            <person name="Simillion C."/>
            <person name="Van de Peer Y."/>
            <person name="Miranda-Saavedra D."/>
            <person name="Barton G.J."/>
            <person name="Westrop G.D."/>
            <person name="Mueller S."/>
            <person name="Dessi D."/>
            <person name="Fiori P.L."/>
            <person name="Ren Q."/>
            <person name="Paulsen I."/>
            <person name="Zhang H."/>
            <person name="Bastida-Corcuera F.D."/>
            <person name="Simoes-Barbosa A."/>
            <person name="Brown M.T."/>
            <person name="Hayes R.D."/>
            <person name="Mukherjee M."/>
            <person name="Okumura C.Y."/>
            <person name="Schneider R."/>
            <person name="Smith A.J."/>
            <person name="Vanacova S."/>
            <person name="Villalvazo M."/>
            <person name="Haas B.J."/>
            <person name="Pertea M."/>
            <person name="Feldblyum T.V."/>
            <person name="Utterback T.R."/>
            <person name="Shu C.L."/>
            <person name="Osoegawa K."/>
            <person name="de Jong P.J."/>
            <person name="Hrdy I."/>
            <person name="Horvathova L."/>
            <person name="Zubacova Z."/>
            <person name="Dolezal P."/>
            <person name="Malik S.B."/>
            <person name="Logsdon J.M. Jr."/>
            <person name="Henze K."/>
            <person name="Gupta A."/>
            <person name="Wang C.C."/>
            <person name="Dunne R.L."/>
            <person name="Upcroft J.A."/>
            <person name="Upcroft P."/>
            <person name="White O."/>
            <person name="Salzberg S.L."/>
            <person name="Tang P."/>
            <person name="Chiu C.-H."/>
            <person name="Lee Y.-S."/>
            <person name="Embley T.M."/>
            <person name="Coombs G.H."/>
            <person name="Mottram J.C."/>
            <person name="Tachezy J."/>
            <person name="Fraser-Liggett C.M."/>
            <person name="Johnson P.J."/>
        </authorList>
    </citation>
    <scope>NUCLEOTIDE SEQUENCE [LARGE SCALE GENOMIC DNA]</scope>
    <source>
        <strain evidence="2">G3</strain>
    </source>
</reference>
<dbReference type="EMBL" id="DS113651">
    <property type="protein sequence ID" value="EAX99062.1"/>
    <property type="molecule type" value="Genomic_DNA"/>
</dbReference>
<proteinExistence type="predicted"/>
<organism evidence="2 3">
    <name type="scientific">Trichomonas vaginalis (strain ATCC PRA-98 / G3)</name>
    <dbReference type="NCBI Taxonomy" id="412133"/>
    <lineage>
        <taxon>Eukaryota</taxon>
        <taxon>Metamonada</taxon>
        <taxon>Parabasalia</taxon>
        <taxon>Trichomonadida</taxon>
        <taxon>Trichomonadidae</taxon>
        <taxon>Trichomonas</taxon>
    </lineage>
</organism>
<feature type="compositionally biased region" description="Polar residues" evidence="1">
    <location>
        <begin position="28"/>
        <end position="39"/>
    </location>
</feature>
<dbReference type="VEuPathDB" id="TrichDB:TVAGG3_0405390"/>
<dbReference type="SUPFAM" id="SSF54518">
    <property type="entry name" value="Tubby C-terminal domain-like"/>
    <property type="match status" value="1"/>
</dbReference>
<reference evidence="2" key="1">
    <citation type="submission" date="2006-10" db="EMBL/GenBank/DDBJ databases">
        <authorList>
            <person name="Amadeo P."/>
            <person name="Zhao Q."/>
            <person name="Wortman J."/>
            <person name="Fraser-Liggett C."/>
            <person name="Carlton J."/>
        </authorList>
    </citation>
    <scope>NUCLEOTIDE SEQUENCE</scope>
    <source>
        <strain evidence="2">G3</strain>
    </source>
</reference>
<evidence type="ECO:0000313" key="2">
    <source>
        <dbReference type="EMBL" id="EAX99062.1"/>
    </source>
</evidence>
<dbReference type="InParanoid" id="A2F7N5"/>
<evidence type="ECO:0000256" key="1">
    <source>
        <dbReference type="SAM" id="MobiDB-lite"/>
    </source>
</evidence>
<dbReference type="Gene3D" id="3.20.90.10">
    <property type="entry name" value="Tubby Protein, Chain A"/>
    <property type="match status" value="1"/>
</dbReference>
<gene>
    <name evidence="2" type="ORF">TVAG_290090</name>
</gene>
<dbReference type="KEGG" id="tva:4756867"/>
<protein>
    <recommendedName>
        <fullName evidence="4">Tubby C-terminal domain-containing protein</fullName>
    </recommendedName>
</protein>
<dbReference type="Proteomes" id="UP000001542">
    <property type="component" value="Unassembled WGS sequence"/>
</dbReference>
<feature type="region of interest" description="Disordered" evidence="1">
    <location>
        <begin position="1"/>
        <end position="56"/>
    </location>
</feature>
<dbReference type="SMR" id="A2F7N5"/>
<name>A2F7N5_TRIV3</name>
<dbReference type="AlphaFoldDB" id="A2F7N5"/>
<evidence type="ECO:0000313" key="3">
    <source>
        <dbReference type="Proteomes" id="UP000001542"/>
    </source>
</evidence>
<dbReference type="VEuPathDB" id="TrichDB:TVAG_290090"/>
<dbReference type="RefSeq" id="XP_001311992.1">
    <property type="nucleotide sequence ID" value="XM_001311991.1"/>
</dbReference>